<dbReference type="AlphaFoldDB" id="A0A242WCX9"/>
<proteinExistence type="predicted"/>
<organism evidence="1 2">
    <name type="scientific">Bacillus thuringiensis serovar mexicanensis</name>
    <dbReference type="NCBI Taxonomy" id="180868"/>
    <lineage>
        <taxon>Bacteria</taxon>
        <taxon>Bacillati</taxon>
        <taxon>Bacillota</taxon>
        <taxon>Bacilli</taxon>
        <taxon>Bacillales</taxon>
        <taxon>Bacillaceae</taxon>
        <taxon>Bacillus</taxon>
        <taxon>Bacillus cereus group</taxon>
    </lineage>
</organism>
<dbReference type="EMBL" id="NFCF01000044">
    <property type="protein sequence ID" value="OTW53563.1"/>
    <property type="molecule type" value="Genomic_DNA"/>
</dbReference>
<name>A0A242WCX9_BACTU</name>
<sequence length="39" mass="4710">MIVIFFMVFKQYDTFLTPSVQVREDILIDVFFSYIITTQ</sequence>
<evidence type="ECO:0000313" key="1">
    <source>
        <dbReference type="EMBL" id="OTW53563.1"/>
    </source>
</evidence>
<evidence type="ECO:0000313" key="2">
    <source>
        <dbReference type="Proteomes" id="UP000195152"/>
    </source>
</evidence>
<protein>
    <submittedName>
        <fullName evidence="1">Uncharacterized protein</fullName>
    </submittedName>
</protein>
<comment type="caution">
    <text evidence="1">The sequence shown here is derived from an EMBL/GenBank/DDBJ whole genome shotgun (WGS) entry which is preliminary data.</text>
</comment>
<accession>A0A242WCX9</accession>
<dbReference type="Proteomes" id="UP000195152">
    <property type="component" value="Unassembled WGS sequence"/>
</dbReference>
<reference evidence="1 2" key="1">
    <citation type="submission" date="2016-10" db="EMBL/GenBank/DDBJ databases">
        <title>Comparative genomics of Bacillus thuringiensis reveals a path to pathogens against multiple invertebrate hosts.</title>
        <authorList>
            <person name="Zheng J."/>
            <person name="Gao Q."/>
            <person name="Liu H."/>
            <person name="Peng D."/>
            <person name="Ruan L."/>
            <person name="Sun M."/>
        </authorList>
    </citation>
    <scope>NUCLEOTIDE SEQUENCE [LARGE SCALE GENOMIC DNA]</scope>
    <source>
        <strain evidence="1">BGSC 4AC1</strain>
    </source>
</reference>
<gene>
    <name evidence="1" type="ORF">BK699_05140</name>
</gene>